<organism evidence="2 3">
    <name type="scientific">Parabacteroides goldsteinii dnLKV18</name>
    <dbReference type="NCBI Taxonomy" id="1235789"/>
    <lineage>
        <taxon>Bacteria</taxon>
        <taxon>Pseudomonadati</taxon>
        <taxon>Bacteroidota</taxon>
        <taxon>Bacteroidia</taxon>
        <taxon>Bacteroidales</taxon>
        <taxon>Tannerellaceae</taxon>
        <taxon>Parabacteroides</taxon>
    </lineage>
</organism>
<proteinExistence type="predicted"/>
<dbReference type="HOGENOM" id="CLU_2539484_0_0_10"/>
<evidence type="ECO:0000313" key="3">
    <source>
        <dbReference type="Proteomes" id="UP000014140"/>
    </source>
</evidence>
<protein>
    <recommendedName>
        <fullName evidence="4">NfeD-like C-terminal domain-containing protein</fullName>
    </recommendedName>
</protein>
<gene>
    <name evidence="2" type="ORF">C803_05253</name>
</gene>
<sequence length="83" mass="8945">MIWEITIIVFLMLVAIVLILLEIFLLPGITIAGVGGFLFAASGVIYAYTVGETVGHITLFLSLTAFAASFVWLYVPGHSTRSP</sequence>
<evidence type="ECO:0008006" key="4">
    <source>
        <dbReference type="Google" id="ProtNLM"/>
    </source>
</evidence>
<feature type="transmembrane region" description="Helical" evidence="1">
    <location>
        <begin position="54"/>
        <end position="75"/>
    </location>
</feature>
<keyword evidence="1" id="KW-0812">Transmembrane</keyword>
<dbReference type="AlphaFoldDB" id="S0GF26"/>
<keyword evidence="3" id="KW-1185">Reference proteome</keyword>
<reference evidence="2 3" key="1">
    <citation type="submission" date="2013-04" db="EMBL/GenBank/DDBJ databases">
        <title>The Genome Sequence of Parabacteroides goldsteinii dnLKV18.</title>
        <authorList>
            <consortium name="The Broad Institute Genomics Platform"/>
            <consortium name="The Broad Institute Genome Sequencing Center for Infectious Disease"/>
            <person name="Earl A."/>
            <person name="Xavier R."/>
            <person name="Kuhn K."/>
            <person name="Stappenbeck T."/>
            <person name="Walker B."/>
            <person name="Young S."/>
            <person name="Zeng Q."/>
            <person name="Gargeya S."/>
            <person name="Fitzgerald M."/>
            <person name="Haas B."/>
            <person name="Abouelleil A."/>
            <person name="Allen A.W."/>
            <person name="Alvarado L."/>
            <person name="Arachchi H.M."/>
            <person name="Berlin A.M."/>
            <person name="Chapman S.B."/>
            <person name="Gainer-Dewar J."/>
            <person name="Goldberg J."/>
            <person name="Griggs A."/>
            <person name="Gujja S."/>
            <person name="Hansen M."/>
            <person name="Howarth C."/>
            <person name="Imamovic A."/>
            <person name="Ireland A."/>
            <person name="Larimer J."/>
            <person name="McCowan C."/>
            <person name="Murphy C."/>
            <person name="Pearson M."/>
            <person name="Poon T.W."/>
            <person name="Priest M."/>
            <person name="Roberts A."/>
            <person name="Saif S."/>
            <person name="Shea T."/>
            <person name="Sisk P."/>
            <person name="Sykes S."/>
            <person name="Wortman J."/>
            <person name="Nusbaum C."/>
            <person name="Birren B."/>
        </authorList>
    </citation>
    <scope>NUCLEOTIDE SEQUENCE [LARGE SCALE GENOMIC DNA]</scope>
    <source>
        <strain evidence="3">dnLKV18</strain>
    </source>
</reference>
<dbReference type="PATRIC" id="fig|1235789.3.peg.5262"/>
<evidence type="ECO:0000256" key="1">
    <source>
        <dbReference type="SAM" id="Phobius"/>
    </source>
</evidence>
<comment type="caution">
    <text evidence="2">The sequence shown here is derived from an EMBL/GenBank/DDBJ whole genome shotgun (WGS) entry which is preliminary data.</text>
</comment>
<accession>S0GF26</accession>
<evidence type="ECO:0000313" key="2">
    <source>
        <dbReference type="EMBL" id="EOS13306.1"/>
    </source>
</evidence>
<keyword evidence="1" id="KW-1133">Transmembrane helix</keyword>
<feature type="transmembrane region" description="Helical" evidence="1">
    <location>
        <begin position="31"/>
        <end position="48"/>
    </location>
</feature>
<feature type="transmembrane region" description="Helical" evidence="1">
    <location>
        <begin position="6"/>
        <end position="24"/>
    </location>
</feature>
<name>S0GF26_9BACT</name>
<dbReference type="Proteomes" id="UP000014140">
    <property type="component" value="Unassembled WGS sequence"/>
</dbReference>
<keyword evidence="1" id="KW-0472">Membrane</keyword>
<dbReference type="EMBL" id="ASSQ01000023">
    <property type="protein sequence ID" value="EOS13306.1"/>
    <property type="molecule type" value="Genomic_DNA"/>
</dbReference>